<organism evidence="1 2">
    <name type="scientific">Strongyloides venezuelensis</name>
    <name type="common">Threadworm</name>
    <dbReference type="NCBI Taxonomy" id="75913"/>
    <lineage>
        <taxon>Eukaryota</taxon>
        <taxon>Metazoa</taxon>
        <taxon>Ecdysozoa</taxon>
        <taxon>Nematoda</taxon>
        <taxon>Chromadorea</taxon>
        <taxon>Rhabditida</taxon>
        <taxon>Tylenchina</taxon>
        <taxon>Panagrolaimomorpha</taxon>
        <taxon>Strongyloidoidea</taxon>
        <taxon>Strongyloididae</taxon>
        <taxon>Strongyloides</taxon>
    </lineage>
</organism>
<evidence type="ECO:0000313" key="1">
    <source>
        <dbReference type="Proteomes" id="UP000035680"/>
    </source>
</evidence>
<name>A0A0K0FPF9_STRVS</name>
<proteinExistence type="predicted"/>
<reference evidence="1" key="1">
    <citation type="submission" date="2014-07" db="EMBL/GenBank/DDBJ databases">
        <authorList>
            <person name="Martin A.A"/>
            <person name="De Silva N."/>
        </authorList>
    </citation>
    <scope>NUCLEOTIDE SEQUENCE</scope>
</reference>
<dbReference type="AlphaFoldDB" id="A0A0K0FPF9"/>
<sequence length="230" mass="27032">MSADIVAKNDFLMMKSFRHSYGCSLCLTECSYFSKRPVYPSAKECVFRTRDLIVDDVNYVFRNIDLTDIGSLLNTNLTLETIEFIKSVLFKWHDNRTQVISKIHYSKIKSHDITHLAYVAKYHGLINCFSAFSGEASLHDLHSLLSSLSMENVLTQITKRLDEKWLIFEKPKFSISDIQERLKIIIMEITIYFRKVSLTLNYQNMSEIILRMKYVFLRTPFTCLFYLKEK</sequence>
<keyword evidence="1" id="KW-1185">Reference proteome</keyword>
<accession>A0A0K0FPF9</accession>
<evidence type="ECO:0000313" key="2">
    <source>
        <dbReference type="WBParaSite" id="SVE_1101600.1"/>
    </source>
</evidence>
<dbReference type="WBParaSite" id="SVE_1101600.1">
    <property type="protein sequence ID" value="SVE_1101600.1"/>
    <property type="gene ID" value="SVE_1101600"/>
</dbReference>
<dbReference type="Proteomes" id="UP000035680">
    <property type="component" value="Unassembled WGS sequence"/>
</dbReference>
<protein>
    <submittedName>
        <fullName evidence="2">NR LBD domain-containing protein</fullName>
    </submittedName>
</protein>
<reference evidence="2" key="2">
    <citation type="submission" date="2015-08" db="UniProtKB">
        <authorList>
            <consortium name="WormBaseParasite"/>
        </authorList>
    </citation>
    <scope>IDENTIFICATION</scope>
</reference>